<gene>
    <name evidence="1" type="ORF">PAXINDRAFT_169945</name>
</gene>
<sequence length="400" mass="44959">MVTSYPKYQPAQDHVAALARAPQHQPRVDHHSEILQALTDSAHDLLAENALYKEIETLSKATLTIDKAFYDIGQKLSQATKEQNKRIELYKTCHDLETRWKQHHETYKQLLWRSREVAGKAQFAVDDFLKVFLPCLRDPSTTVPERQQLAQEHIKELEDKSKTSQNLSQEFLDFVGTLEAYIADFSRTVESLGHSERTQKCDILENRLHHAKVAMDGDVVMTGIASLLVIVAPVSWVTGTVAAGIVFLIAGDSGIQYLEALTRYQCGYFVPRVPLKRSQGFDEATAREYNAINNEFEFKQACLSQMDQLESTLDDARPVIHDVTTKLGGLADVRATISAGICIIQNSLSYAEDPSSQLFARRVQRLETVYGCLSRALRYYQVTVQLPESGAGLARGRARI</sequence>
<dbReference type="HOGENOM" id="CLU_064130_0_0_1"/>
<reference evidence="1 2" key="1">
    <citation type="submission" date="2014-06" db="EMBL/GenBank/DDBJ databases">
        <authorList>
            <consortium name="DOE Joint Genome Institute"/>
            <person name="Kuo A."/>
            <person name="Kohler A."/>
            <person name="Nagy L.G."/>
            <person name="Floudas D."/>
            <person name="Copeland A."/>
            <person name="Barry K.W."/>
            <person name="Cichocki N."/>
            <person name="Veneault-Fourrey C."/>
            <person name="LaButti K."/>
            <person name="Lindquist E.A."/>
            <person name="Lipzen A."/>
            <person name="Lundell T."/>
            <person name="Morin E."/>
            <person name="Murat C."/>
            <person name="Sun H."/>
            <person name="Tunlid A."/>
            <person name="Henrissat B."/>
            <person name="Grigoriev I.V."/>
            <person name="Hibbett D.S."/>
            <person name="Martin F."/>
            <person name="Nordberg H.P."/>
            <person name="Cantor M.N."/>
            <person name="Hua S.X."/>
        </authorList>
    </citation>
    <scope>NUCLEOTIDE SEQUENCE [LARGE SCALE GENOMIC DNA]</scope>
    <source>
        <strain evidence="1 2">ATCC 200175</strain>
    </source>
</reference>
<evidence type="ECO:0000313" key="2">
    <source>
        <dbReference type="Proteomes" id="UP000053647"/>
    </source>
</evidence>
<dbReference type="AlphaFoldDB" id="A0A0C9TVB4"/>
<dbReference type="Proteomes" id="UP000053647">
    <property type="component" value="Unassembled WGS sequence"/>
</dbReference>
<accession>A0A0C9TVB4</accession>
<proteinExistence type="predicted"/>
<protein>
    <submittedName>
        <fullName evidence="1">Uncharacterized protein</fullName>
    </submittedName>
</protein>
<name>A0A0C9TVB4_PAXIN</name>
<dbReference type="EMBL" id="KN819345">
    <property type="protein sequence ID" value="KIJ14178.1"/>
    <property type="molecule type" value="Genomic_DNA"/>
</dbReference>
<keyword evidence="2" id="KW-1185">Reference proteome</keyword>
<organism evidence="1 2">
    <name type="scientific">Paxillus involutus ATCC 200175</name>
    <dbReference type="NCBI Taxonomy" id="664439"/>
    <lineage>
        <taxon>Eukaryota</taxon>
        <taxon>Fungi</taxon>
        <taxon>Dikarya</taxon>
        <taxon>Basidiomycota</taxon>
        <taxon>Agaricomycotina</taxon>
        <taxon>Agaricomycetes</taxon>
        <taxon>Agaricomycetidae</taxon>
        <taxon>Boletales</taxon>
        <taxon>Paxilineae</taxon>
        <taxon>Paxillaceae</taxon>
        <taxon>Paxillus</taxon>
    </lineage>
</organism>
<reference evidence="2" key="2">
    <citation type="submission" date="2015-01" db="EMBL/GenBank/DDBJ databases">
        <title>Evolutionary Origins and Diversification of the Mycorrhizal Mutualists.</title>
        <authorList>
            <consortium name="DOE Joint Genome Institute"/>
            <consortium name="Mycorrhizal Genomics Consortium"/>
            <person name="Kohler A."/>
            <person name="Kuo A."/>
            <person name="Nagy L.G."/>
            <person name="Floudas D."/>
            <person name="Copeland A."/>
            <person name="Barry K.W."/>
            <person name="Cichocki N."/>
            <person name="Veneault-Fourrey C."/>
            <person name="LaButti K."/>
            <person name="Lindquist E.A."/>
            <person name="Lipzen A."/>
            <person name="Lundell T."/>
            <person name="Morin E."/>
            <person name="Murat C."/>
            <person name="Riley R."/>
            <person name="Ohm R."/>
            <person name="Sun H."/>
            <person name="Tunlid A."/>
            <person name="Henrissat B."/>
            <person name="Grigoriev I.V."/>
            <person name="Hibbett D.S."/>
            <person name="Martin F."/>
        </authorList>
    </citation>
    <scope>NUCLEOTIDE SEQUENCE [LARGE SCALE GENOMIC DNA]</scope>
    <source>
        <strain evidence="2">ATCC 200175</strain>
    </source>
</reference>
<evidence type="ECO:0000313" key="1">
    <source>
        <dbReference type="EMBL" id="KIJ14178.1"/>
    </source>
</evidence>
<dbReference type="OrthoDB" id="3198211at2759"/>